<dbReference type="CDD" id="cd22699">
    <property type="entry name" value="FHA_PLM2-like"/>
    <property type="match status" value="1"/>
</dbReference>
<feature type="region of interest" description="Disordered" evidence="1">
    <location>
        <begin position="1"/>
        <end position="79"/>
    </location>
</feature>
<accession>A0A6G1K780</accession>
<feature type="region of interest" description="Disordered" evidence="1">
    <location>
        <begin position="216"/>
        <end position="273"/>
    </location>
</feature>
<feature type="domain" description="FHA" evidence="2">
    <location>
        <begin position="119"/>
        <end position="172"/>
    </location>
</feature>
<gene>
    <name evidence="3" type="ORF">K504DRAFT_477150</name>
</gene>
<organism evidence="3 4">
    <name type="scientific">Pleomassaria siparia CBS 279.74</name>
    <dbReference type="NCBI Taxonomy" id="1314801"/>
    <lineage>
        <taxon>Eukaryota</taxon>
        <taxon>Fungi</taxon>
        <taxon>Dikarya</taxon>
        <taxon>Ascomycota</taxon>
        <taxon>Pezizomycotina</taxon>
        <taxon>Dothideomycetes</taxon>
        <taxon>Pleosporomycetidae</taxon>
        <taxon>Pleosporales</taxon>
        <taxon>Pleomassariaceae</taxon>
        <taxon>Pleomassaria</taxon>
    </lineage>
</organism>
<feature type="region of interest" description="Disordered" evidence="1">
    <location>
        <begin position="364"/>
        <end position="397"/>
    </location>
</feature>
<sequence length="523" mass="57451">MSPPLHGSQGPQLLSESIEKRDEPTRKPSLLPAFEPSSSPFPRPQSAKRKFDQDSPSFPKQELKYYPTPVPTSSTGILLSSSPRNEGAVLAARSISNLSERVPLGHVPSVDLPANGEVVRMGRSSNSSDYQLSANRLISRVHVQASYHPQSASNPEPWVEIECLGWNGAKIHCRGQVYELKKGAAWASEDPDQEIMLDVQDARVMILWPAMASEGKLSWDSDDDGDRSPTPTPARRSLQNHFASSPPVIPRSPVSQSPIPQPFFTGLTAPSPAPVQVFEDADAGDENMAPGSPDPADETFIRPAVPRSASALGSASRQPKAPSSFLSSFAADDFSDGDEENDPVVHSFGPFGENLLPRFESFSATTPTQTSFSSPRRRHSTDISESPRRPSFKDSPIKNHVINQLAFSRIHSQPLSTIHSNLPAELKACVTKSPADQNEPSNPNSFLTTQDLKKIMNDIPCVGEIDRKGKDASGKPLENEWYYVPEMDSDIVRRDAITGGMRGNGLRNVRKSHKQYYWKRPRF</sequence>
<keyword evidence="4" id="KW-1185">Reference proteome</keyword>
<reference evidence="3" key="1">
    <citation type="journal article" date="2020" name="Stud. Mycol.">
        <title>101 Dothideomycetes genomes: a test case for predicting lifestyles and emergence of pathogens.</title>
        <authorList>
            <person name="Haridas S."/>
            <person name="Albert R."/>
            <person name="Binder M."/>
            <person name="Bloem J."/>
            <person name="Labutti K."/>
            <person name="Salamov A."/>
            <person name="Andreopoulos B."/>
            <person name="Baker S."/>
            <person name="Barry K."/>
            <person name="Bills G."/>
            <person name="Bluhm B."/>
            <person name="Cannon C."/>
            <person name="Castanera R."/>
            <person name="Culley D."/>
            <person name="Daum C."/>
            <person name="Ezra D."/>
            <person name="Gonzalez J."/>
            <person name="Henrissat B."/>
            <person name="Kuo A."/>
            <person name="Liang C."/>
            <person name="Lipzen A."/>
            <person name="Lutzoni F."/>
            <person name="Magnuson J."/>
            <person name="Mondo S."/>
            <person name="Nolan M."/>
            <person name="Ohm R."/>
            <person name="Pangilinan J."/>
            <person name="Park H.-J."/>
            <person name="Ramirez L."/>
            <person name="Alfaro M."/>
            <person name="Sun H."/>
            <person name="Tritt A."/>
            <person name="Yoshinaga Y."/>
            <person name="Zwiers L.-H."/>
            <person name="Turgeon B."/>
            <person name="Goodwin S."/>
            <person name="Spatafora J."/>
            <person name="Crous P."/>
            <person name="Grigoriev I."/>
        </authorList>
    </citation>
    <scope>NUCLEOTIDE SEQUENCE</scope>
    <source>
        <strain evidence="3">CBS 279.74</strain>
    </source>
</reference>
<dbReference type="OrthoDB" id="5348546at2759"/>
<feature type="compositionally biased region" description="Polar residues" evidence="1">
    <location>
        <begin position="364"/>
        <end position="374"/>
    </location>
</feature>
<proteinExistence type="predicted"/>
<protein>
    <recommendedName>
        <fullName evidence="2">FHA domain-containing protein</fullName>
    </recommendedName>
</protein>
<evidence type="ECO:0000313" key="3">
    <source>
        <dbReference type="EMBL" id="KAF2708674.1"/>
    </source>
</evidence>
<dbReference type="AlphaFoldDB" id="A0A6G1K780"/>
<dbReference type="InterPro" id="IPR000253">
    <property type="entry name" value="FHA_dom"/>
</dbReference>
<feature type="compositionally biased region" description="Basic and acidic residues" evidence="1">
    <location>
        <begin position="17"/>
        <end position="26"/>
    </location>
</feature>
<dbReference type="PROSITE" id="PS50006">
    <property type="entry name" value="FHA_DOMAIN"/>
    <property type="match status" value="1"/>
</dbReference>
<feature type="compositionally biased region" description="Basic and acidic residues" evidence="1">
    <location>
        <begin position="380"/>
        <end position="397"/>
    </location>
</feature>
<dbReference type="EMBL" id="MU005771">
    <property type="protein sequence ID" value="KAF2708674.1"/>
    <property type="molecule type" value="Genomic_DNA"/>
</dbReference>
<evidence type="ECO:0000256" key="1">
    <source>
        <dbReference type="SAM" id="MobiDB-lite"/>
    </source>
</evidence>
<dbReference type="Proteomes" id="UP000799428">
    <property type="component" value="Unassembled WGS sequence"/>
</dbReference>
<name>A0A6G1K780_9PLEO</name>
<evidence type="ECO:0000259" key="2">
    <source>
        <dbReference type="PROSITE" id="PS50006"/>
    </source>
</evidence>
<evidence type="ECO:0000313" key="4">
    <source>
        <dbReference type="Proteomes" id="UP000799428"/>
    </source>
</evidence>